<dbReference type="Proteomes" id="UP001229421">
    <property type="component" value="Unassembled WGS sequence"/>
</dbReference>
<evidence type="ECO:0000256" key="2">
    <source>
        <dbReference type="ARBA" id="ARBA00022704"/>
    </source>
</evidence>
<evidence type="ECO:0000313" key="6">
    <source>
        <dbReference type="Proteomes" id="UP001229421"/>
    </source>
</evidence>
<gene>
    <name evidence="5" type="ORF">QVD17_17794</name>
</gene>
<dbReference type="InterPro" id="IPR027214">
    <property type="entry name" value="Cystatin"/>
</dbReference>
<dbReference type="SUPFAM" id="SSF54403">
    <property type="entry name" value="Cystatin/monellin"/>
    <property type="match status" value="1"/>
</dbReference>
<evidence type="ECO:0000259" key="4">
    <source>
        <dbReference type="SMART" id="SM00043"/>
    </source>
</evidence>
<keyword evidence="2 3" id="KW-0789">Thiol protease inhibitor</keyword>
<dbReference type="Gene3D" id="3.10.450.10">
    <property type="match status" value="1"/>
</dbReference>
<feature type="domain" description="Cystatin" evidence="4">
    <location>
        <begin position="47"/>
        <end position="136"/>
    </location>
</feature>
<sequence length="138" mass="15504">MKMKMMMMMNGRTTSCSCVAASCLIITALLLFAFCELGFCRVEKGLVNLGAIRDIPQNDLQLETLARFALQQHNKKQNSLLKFGRLVKAKEQVVAGIMYYFTLEADDAGETKKEGRTEQNHCIPVPLSHRLSSNWLSC</sequence>
<keyword evidence="1 3" id="KW-0646">Protease inhibitor</keyword>
<name>A0AAD8KTX0_TARER</name>
<evidence type="ECO:0000313" key="5">
    <source>
        <dbReference type="EMBL" id="KAK1428953.1"/>
    </source>
</evidence>
<comment type="caution">
    <text evidence="5">The sequence shown here is derived from an EMBL/GenBank/DDBJ whole genome shotgun (WGS) entry which is preliminary data.</text>
</comment>
<dbReference type="EMBL" id="JAUHHV010000004">
    <property type="protein sequence ID" value="KAK1428953.1"/>
    <property type="molecule type" value="Genomic_DNA"/>
</dbReference>
<organism evidence="5 6">
    <name type="scientific">Tagetes erecta</name>
    <name type="common">African marigold</name>
    <dbReference type="NCBI Taxonomy" id="13708"/>
    <lineage>
        <taxon>Eukaryota</taxon>
        <taxon>Viridiplantae</taxon>
        <taxon>Streptophyta</taxon>
        <taxon>Embryophyta</taxon>
        <taxon>Tracheophyta</taxon>
        <taxon>Spermatophyta</taxon>
        <taxon>Magnoliopsida</taxon>
        <taxon>eudicotyledons</taxon>
        <taxon>Gunneridae</taxon>
        <taxon>Pentapetalae</taxon>
        <taxon>asterids</taxon>
        <taxon>campanulids</taxon>
        <taxon>Asterales</taxon>
        <taxon>Asteraceae</taxon>
        <taxon>Asteroideae</taxon>
        <taxon>Heliantheae alliance</taxon>
        <taxon>Tageteae</taxon>
        <taxon>Tagetes</taxon>
    </lineage>
</organism>
<evidence type="ECO:0000256" key="3">
    <source>
        <dbReference type="RuleBase" id="RU362130"/>
    </source>
</evidence>
<evidence type="ECO:0000256" key="1">
    <source>
        <dbReference type="ARBA" id="ARBA00022690"/>
    </source>
</evidence>
<dbReference type="PROSITE" id="PS51257">
    <property type="entry name" value="PROKAR_LIPOPROTEIN"/>
    <property type="match status" value="1"/>
</dbReference>
<dbReference type="InterPro" id="IPR018073">
    <property type="entry name" value="Prot_inh_cystat_CS"/>
</dbReference>
<dbReference type="Pfam" id="PF00031">
    <property type="entry name" value="Cystatin"/>
    <property type="match status" value="1"/>
</dbReference>
<dbReference type="PANTHER" id="PTHR11413:SF110">
    <property type="entry name" value="CYSTEINE PROTEINASE INHIBITOR 6"/>
    <property type="match status" value="1"/>
</dbReference>
<reference evidence="5" key="1">
    <citation type="journal article" date="2023" name="bioRxiv">
        <title>Improved chromosome-level genome assembly for marigold (Tagetes erecta).</title>
        <authorList>
            <person name="Jiang F."/>
            <person name="Yuan L."/>
            <person name="Wang S."/>
            <person name="Wang H."/>
            <person name="Xu D."/>
            <person name="Wang A."/>
            <person name="Fan W."/>
        </authorList>
    </citation>
    <scope>NUCLEOTIDE SEQUENCE</scope>
    <source>
        <strain evidence="5">WSJ</strain>
        <tissue evidence="5">Leaf</tissue>
    </source>
</reference>
<proteinExistence type="inferred from homology"/>
<dbReference type="CDD" id="cd00042">
    <property type="entry name" value="CY"/>
    <property type="match status" value="1"/>
</dbReference>
<keyword evidence="6" id="KW-1185">Reference proteome</keyword>
<dbReference type="PROSITE" id="PS00287">
    <property type="entry name" value="CYSTATIN"/>
    <property type="match status" value="1"/>
</dbReference>
<accession>A0AAD8KTX0</accession>
<comment type="similarity">
    <text evidence="3">Belongs to the cystatin family. Phytocystatin subfamily.</text>
</comment>
<protein>
    <recommendedName>
        <fullName evidence="3">Cysteine proteinase inhibitor</fullName>
    </recommendedName>
</protein>
<dbReference type="GO" id="GO:0004869">
    <property type="term" value="F:cysteine-type endopeptidase inhibitor activity"/>
    <property type="evidence" value="ECO:0007669"/>
    <property type="project" value="UniProtKB-KW"/>
</dbReference>
<dbReference type="SMART" id="SM00043">
    <property type="entry name" value="CY"/>
    <property type="match status" value="1"/>
</dbReference>
<dbReference type="PANTHER" id="PTHR11413">
    <property type="entry name" value="CYSTATIN FAMILY MEMBER"/>
    <property type="match status" value="1"/>
</dbReference>
<dbReference type="AlphaFoldDB" id="A0AAD8KTX0"/>
<dbReference type="InterPro" id="IPR000010">
    <property type="entry name" value="Cystatin_dom"/>
</dbReference>
<dbReference type="InterPro" id="IPR046350">
    <property type="entry name" value="Cystatin_sf"/>
</dbReference>